<dbReference type="EMBL" id="JAHEWX010000025">
    <property type="protein sequence ID" value="MBT1543180.1"/>
    <property type="molecule type" value="Genomic_DNA"/>
</dbReference>
<evidence type="ECO:0000313" key="1">
    <source>
        <dbReference type="EMBL" id="MBT1543180.1"/>
    </source>
</evidence>
<gene>
    <name evidence="1" type="ORF">KK103_15565</name>
</gene>
<sequence length="281" mass="30218">MIDPNSGAETPEDRDRTSESETTMPPPGNDAAADLSSVTIRPATPADAAGCLALQREYFPDYVRTTGVSNLDTLRLATVIREAPADRSAWFVATHNDEVVGYAFGQPWTPRRESPFSSNCMAALPQVAVRDGFQGHGIGSALVTEVIGAMAHLGFEMIHAHIPAHLVRWYAAGGMNVLQSGAGLAWVEMPGPGSEHLAPTDWTAEERAADTPRLGIRPDGNGYDHICFAQLAPLQKLIWATPYSTDGNLVRNAARTMLRLSLEVPTELFVARLSQALATVC</sequence>
<dbReference type="Proteomes" id="UP000709437">
    <property type="component" value="Unassembled WGS sequence"/>
</dbReference>
<name>A0A6N1CZ62_9MICO</name>
<dbReference type="GO" id="GO:0016747">
    <property type="term" value="F:acyltransferase activity, transferring groups other than amino-acyl groups"/>
    <property type="evidence" value="ECO:0007669"/>
    <property type="project" value="InterPro"/>
</dbReference>
<dbReference type="Pfam" id="PF00583">
    <property type="entry name" value="Acetyltransf_1"/>
    <property type="match status" value="1"/>
</dbReference>
<proteinExistence type="predicted"/>
<dbReference type="RefSeq" id="WP_176709775.1">
    <property type="nucleotide sequence ID" value="NZ_CP041260.1"/>
</dbReference>
<dbReference type="PROSITE" id="PS51186">
    <property type="entry name" value="GNAT"/>
    <property type="match status" value="1"/>
</dbReference>
<protein>
    <submittedName>
        <fullName evidence="1">GNAT family N-acetyltransferase</fullName>
    </submittedName>
</protein>
<dbReference type="CDD" id="cd04301">
    <property type="entry name" value="NAT_SF"/>
    <property type="match status" value="1"/>
</dbReference>
<reference evidence="1" key="1">
    <citation type="submission" date="2021-05" db="EMBL/GenBank/DDBJ databases">
        <title>Whole genome sequence of Curtobacterium flaccumfaciens pv. flaccumfaciens strain CFBP 3417.</title>
        <authorList>
            <person name="Osdaghi E."/>
            <person name="Taghouti G."/>
            <person name="Portier P."/>
            <person name="Fazliarab A."/>
            <person name="Taghavi S.M."/>
            <person name="Briand M."/>
            <person name="Le-Saux M."/>
            <person name="Jacques M.-A."/>
        </authorList>
    </citation>
    <scope>NUCLEOTIDE SEQUENCE</scope>
    <source>
        <strain evidence="1">CFBP 3417</strain>
    </source>
</reference>
<organism evidence="1 2">
    <name type="scientific">Curtobacterium flaccumfaciens pv. flaccumfaciens</name>
    <dbReference type="NCBI Taxonomy" id="138532"/>
    <lineage>
        <taxon>Bacteria</taxon>
        <taxon>Bacillati</taxon>
        <taxon>Actinomycetota</taxon>
        <taxon>Actinomycetes</taxon>
        <taxon>Micrococcales</taxon>
        <taxon>Microbacteriaceae</taxon>
        <taxon>Curtobacterium</taxon>
    </lineage>
</organism>
<dbReference type="AlphaFoldDB" id="A0A6N1CZ62"/>
<dbReference type="SUPFAM" id="SSF55729">
    <property type="entry name" value="Acyl-CoA N-acyltransferases (Nat)"/>
    <property type="match status" value="1"/>
</dbReference>
<accession>A0A6N1CZ62</accession>
<evidence type="ECO:0000313" key="2">
    <source>
        <dbReference type="Proteomes" id="UP000709437"/>
    </source>
</evidence>
<comment type="caution">
    <text evidence="1">The sequence shown here is derived from an EMBL/GenBank/DDBJ whole genome shotgun (WGS) entry which is preliminary data.</text>
</comment>
<dbReference type="Gene3D" id="3.40.630.30">
    <property type="match status" value="1"/>
</dbReference>
<dbReference type="InterPro" id="IPR000182">
    <property type="entry name" value="GNAT_dom"/>
</dbReference>
<dbReference type="InterPro" id="IPR016181">
    <property type="entry name" value="Acyl_CoA_acyltransferase"/>
</dbReference>